<reference evidence="2" key="1">
    <citation type="journal article" date="2019" name="Int. J. Syst. Evol. Microbiol.">
        <title>The Global Catalogue of Microorganisms (GCM) 10K type strain sequencing project: providing services to taxonomists for standard genome sequencing and annotation.</title>
        <authorList>
            <consortium name="The Broad Institute Genomics Platform"/>
            <consortium name="The Broad Institute Genome Sequencing Center for Infectious Disease"/>
            <person name="Wu L."/>
            <person name="Ma J."/>
        </authorList>
    </citation>
    <scope>NUCLEOTIDE SEQUENCE [LARGE SCALE GENOMIC DNA]</scope>
    <source>
        <strain evidence="2">CGMCC 4.7405</strain>
    </source>
</reference>
<evidence type="ECO:0000313" key="2">
    <source>
        <dbReference type="Proteomes" id="UP001595690"/>
    </source>
</evidence>
<accession>A0ABV8BU63</accession>
<dbReference type="InterPro" id="IPR023846">
    <property type="entry name" value="CHP04042_MSMEG0570"/>
</dbReference>
<organism evidence="1 2">
    <name type="scientific">Lentzea rhizosphaerae</name>
    <dbReference type="NCBI Taxonomy" id="2041025"/>
    <lineage>
        <taxon>Bacteria</taxon>
        <taxon>Bacillati</taxon>
        <taxon>Actinomycetota</taxon>
        <taxon>Actinomycetes</taxon>
        <taxon>Pseudonocardiales</taxon>
        <taxon>Pseudonocardiaceae</taxon>
        <taxon>Lentzea</taxon>
    </lineage>
</organism>
<sequence>MSSTDCGEATVPEVLFRVRWPDDSVNRCYSPSTVVEEYFRAGGSYPLTEFVALSRKALTEASERVREIYGFGCAQAEAQLTDIELKAAEFADQQAKVVVEGFER</sequence>
<dbReference type="NCBIfam" id="TIGR04042">
    <property type="entry name" value="MSMEG_0570_fam"/>
    <property type="match status" value="1"/>
</dbReference>
<protein>
    <submittedName>
        <fullName evidence="1">MSMEG_0570 family nitrogen starvation response protein</fullName>
    </submittedName>
</protein>
<dbReference type="RefSeq" id="WP_382372836.1">
    <property type="nucleotide sequence ID" value="NZ_JBHRZI010000012.1"/>
</dbReference>
<dbReference type="EMBL" id="JBHRZI010000012">
    <property type="protein sequence ID" value="MFC3892830.1"/>
    <property type="molecule type" value="Genomic_DNA"/>
</dbReference>
<evidence type="ECO:0000313" key="1">
    <source>
        <dbReference type="EMBL" id="MFC3892830.1"/>
    </source>
</evidence>
<keyword evidence="2" id="KW-1185">Reference proteome</keyword>
<comment type="caution">
    <text evidence="1">The sequence shown here is derived from an EMBL/GenBank/DDBJ whole genome shotgun (WGS) entry which is preliminary data.</text>
</comment>
<dbReference type="Proteomes" id="UP001595690">
    <property type="component" value="Unassembled WGS sequence"/>
</dbReference>
<gene>
    <name evidence="1" type="ORF">ACFOWZ_15235</name>
</gene>
<proteinExistence type="predicted"/>
<name>A0ABV8BU63_9PSEU</name>